<keyword evidence="3" id="KW-0479">Metal-binding</keyword>
<gene>
    <name evidence="6" type="ORF">LP43_1430</name>
</gene>
<comment type="caution">
    <text evidence="6">The sequence shown here is derived from an EMBL/GenBank/DDBJ whole genome shotgun (WGS) entry which is preliminary data.</text>
</comment>
<evidence type="ECO:0000256" key="5">
    <source>
        <dbReference type="SAM" id="SignalP"/>
    </source>
</evidence>
<keyword evidence="3" id="KW-0460">Magnesium</keyword>
<feature type="binding site" evidence="3">
    <location>
        <position position="351"/>
    </location>
    <ligand>
        <name>Zn(2+)</name>
        <dbReference type="ChEBI" id="CHEBI:29105"/>
        <label>2</label>
    </ligand>
</feature>
<proteinExistence type="inferred from homology"/>
<feature type="binding site" evidence="3">
    <location>
        <position position="488"/>
    </location>
    <ligand>
        <name>Zn(2+)</name>
        <dbReference type="ChEBI" id="CHEBI:29105"/>
        <label>2</label>
    </ligand>
</feature>
<evidence type="ECO:0000256" key="1">
    <source>
        <dbReference type="ARBA" id="ARBA00022553"/>
    </source>
</evidence>
<dbReference type="PANTHER" id="PTHR11596:SF5">
    <property type="entry name" value="ALKALINE PHOSPHATASE"/>
    <property type="match status" value="1"/>
</dbReference>
<evidence type="ECO:0000256" key="3">
    <source>
        <dbReference type="PIRSR" id="PIRSR601952-2"/>
    </source>
</evidence>
<organism evidence="6 7">
    <name type="scientific">Methylophaga thiooxydans</name>
    <dbReference type="NCBI Taxonomy" id="392484"/>
    <lineage>
        <taxon>Bacteria</taxon>
        <taxon>Pseudomonadati</taxon>
        <taxon>Pseudomonadota</taxon>
        <taxon>Gammaproteobacteria</taxon>
        <taxon>Thiotrichales</taxon>
        <taxon>Piscirickettsiaceae</taxon>
        <taxon>Methylophaga</taxon>
    </lineage>
</organism>
<feature type="binding site" evidence="3">
    <location>
        <position position="355"/>
    </location>
    <ligand>
        <name>Zn(2+)</name>
        <dbReference type="ChEBI" id="CHEBI:29105"/>
        <label>2</label>
    </ligand>
</feature>
<dbReference type="SUPFAM" id="SSF53649">
    <property type="entry name" value="Alkaline phosphatase-like"/>
    <property type="match status" value="1"/>
</dbReference>
<feature type="binding site" evidence="3">
    <location>
        <position position="62"/>
    </location>
    <ligand>
        <name>Zn(2+)</name>
        <dbReference type="ChEBI" id="CHEBI:29105"/>
        <label>2</label>
    </ligand>
</feature>
<dbReference type="Proteomes" id="UP000029999">
    <property type="component" value="Unassembled WGS sequence"/>
</dbReference>
<dbReference type="STRING" id="392484.LP43_1430"/>
<keyword evidence="6" id="KW-0378">Hydrolase</keyword>
<keyword evidence="5" id="KW-0732">Signal</keyword>
<keyword evidence="3" id="KW-0862">Zinc</keyword>
<keyword evidence="1" id="KW-0597">Phosphoprotein</keyword>
<dbReference type="RefSeq" id="WP_036313658.1">
    <property type="nucleotide sequence ID" value="NZ_JRQD01000003.1"/>
</dbReference>
<feature type="binding site" evidence="3">
    <location>
        <position position="62"/>
    </location>
    <ligand>
        <name>Mg(2+)</name>
        <dbReference type="ChEBI" id="CHEBI:18420"/>
    </ligand>
</feature>
<evidence type="ECO:0000256" key="4">
    <source>
        <dbReference type="RuleBase" id="RU003946"/>
    </source>
</evidence>
<evidence type="ECO:0000256" key="2">
    <source>
        <dbReference type="PIRSR" id="PIRSR601952-1"/>
    </source>
</evidence>
<reference evidence="6 7" key="1">
    <citation type="submission" date="2014-09" db="EMBL/GenBank/DDBJ databases">
        <authorList>
            <person name="Grob C."/>
            <person name="Taubert M."/>
            <person name="Howat A.M."/>
            <person name="Burns O.J."/>
            <person name="Dixon J.L."/>
            <person name="Chen Y."/>
            <person name="Murrell J.C."/>
        </authorList>
    </citation>
    <scope>NUCLEOTIDE SEQUENCE [LARGE SCALE GENOMIC DNA]</scope>
    <source>
        <strain evidence="6">L4</strain>
    </source>
</reference>
<comment type="cofactor">
    <cofactor evidence="3">
        <name>Zn(2+)</name>
        <dbReference type="ChEBI" id="CHEBI:29105"/>
    </cofactor>
    <text evidence="3">Binds 2 Zn(2+) ions.</text>
</comment>
<sequence>MKTAISCWLVLCVALAVNAHAQILPPHQSSNPWYQDARQVLAKKPNLQANLNAKNVILFIGDGMGISTITAARILEGQNKGQAGEENQLSFEAFPFTGLSKTYNVDAQTPDSAGTMTAIISGVKTDAGVIGIDENVRRGNCQTVAGHELVTTLDLAELAGMATGFVTTTRVTHATPAALYAKSPERNWEDNSDLPEAAIAAGCSDIAAQLIDYESRLKKHYSKAKHIDGIEVVMGGGRRHFLPSSPEFNSPDATSDIEGDRNDDRHLINEWQQRYPDGAYVYDKAGFDLIDPSSAQQVFALFDESHMHYEADRHNDQAGEPSLSEMTTKALTILKQREEGFFLMVEAGRIDHAHHAGNAYNALNDTIELSNAVKQAIAHTDPAETLIVVTADHSHVFTMAGYPKRGNPILGKVVNVGEVEPAKAADGKPYTTLAYANGLGFRHHHDETDADTAYAEPAKSGRTNLTDIDTEQTGYHQEALVPLSAETHGGEDVAVYATGPGAEGVLGVNEQNLIFHVINQAAQLEQRAIATMQ</sequence>
<dbReference type="CDD" id="cd16012">
    <property type="entry name" value="ALP"/>
    <property type="match status" value="1"/>
</dbReference>
<dbReference type="InterPro" id="IPR001952">
    <property type="entry name" value="Alkaline_phosphatase"/>
</dbReference>
<feature type="active site" description="Phosphoserine intermediate" evidence="2">
    <location>
        <position position="112"/>
    </location>
</feature>
<protein>
    <submittedName>
        <fullName evidence="6">Alkaline phosphatase</fullName>
        <ecNumber evidence="6">3.1.3.1</ecNumber>
    </submittedName>
</protein>
<feature type="chain" id="PRO_5001959531" evidence="5">
    <location>
        <begin position="22"/>
        <end position="533"/>
    </location>
</feature>
<evidence type="ECO:0000313" key="7">
    <source>
        <dbReference type="Proteomes" id="UP000029999"/>
    </source>
</evidence>
<dbReference type="Gene3D" id="3.40.720.10">
    <property type="entry name" value="Alkaline Phosphatase, subunit A"/>
    <property type="match status" value="1"/>
</dbReference>
<dbReference type="SMART" id="SM00098">
    <property type="entry name" value="alkPPc"/>
    <property type="match status" value="1"/>
</dbReference>
<feature type="binding site" evidence="3">
    <location>
        <position position="346"/>
    </location>
    <ligand>
        <name>Mg(2+)</name>
        <dbReference type="ChEBI" id="CHEBI:18420"/>
    </ligand>
</feature>
<feature type="binding site" evidence="3">
    <location>
        <position position="175"/>
    </location>
    <ligand>
        <name>Mg(2+)</name>
        <dbReference type="ChEBI" id="CHEBI:18420"/>
    </ligand>
</feature>
<dbReference type="PRINTS" id="PR00113">
    <property type="entry name" value="ALKPHPHTASE"/>
</dbReference>
<name>A0A0A0BGC8_9GAMM</name>
<evidence type="ECO:0000313" key="6">
    <source>
        <dbReference type="EMBL" id="KGM06935.1"/>
    </source>
</evidence>
<dbReference type="EC" id="3.1.3.1" evidence="6"/>
<dbReference type="EMBL" id="JRQD01000003">
    <property type="protein sequence ID" value="KGM06935.1"/>
    <property type="molecule type" value="Genomic_DNA"/>
</dbReference>
<feature type="binding site" evidence="3">
    <location>
        <position position="173"/>
    </location>
    <ligand>
        <name>Mg(2+)</name>
        <dbReference type="ChEBI" id="CHEBI:18420"/>
    </ligand>
</feature>
<feature type="binding site" evidence="3">
    <location>
        <position position="393"/>
    </location>
    <ligand>
        <name>Zn(2+)</name>
        <dbReference type="ChEBI" id="CHEBI:29105"/>
        <label>2</label>
    </ligand>
</feature>
<dbReference type="InterPro" id="IPR017850">
    <property type="entry name" value="Alkaline_phosphatase_core_sf"/>
</dbReference>
<accession>A0A0A0BGC8</accession>
<dbReference type="PANTHER" id="PTHR11596">
    <property type="entry name" value="ALKALINE PHOSPHATASE"/>
    <property type="match status" value="1"/>
</dbReference>
<comment type="cofactor">
    <cofactor evidence="3">
        <name>Mg(2+)</name>
        <dbReference type="ChEBI" id="CHEBI:18420"/>
    </cofactor>
    <text evidence="3">Binds 1 Mg(2+) ion.</text>
</comment>
<feature type="binding site" evidence="3">
    <location>
        <position position="392"/>
    </location>
    <ligand>
        <name>Zn(2+)</name>
        <dbReference type="ChEBI" id="CHEBI:29105"/>
        <label>2</label>
    </ligand>
</feature>
<dbReference type="GO" id="GO:0046872">
    <property type="term" value="F:metal ion binding"/>
    <property type="evidence" value="ECO:0007669"/>
    <property type="project" value="UniProtKB-KW"/>
</dbReference>
<dbReference type="Pfam" id="PF00245">
    <property type="entry name" value="Alk_phosphatase"/>
    <property type="match status" value="1"/>
</dbReference>
<dbReference type="AlphaFoldDB" id="A0A0A0BGC8"/>
<dbReference type="GO" id="GO:0004035">
    <property type="term" value="F:alkaline phosphatase activity"/>
    <property type="evidence" value="ECO:0007669"/>
    <property type="project" value="UniProtKB-EC"/>
</dbReference>
<comment type="similarity">
    <text evidence="4">Belongs to the alkaline phosphatase family.</text>
</comment>
<feature type="signal peptide" evidence="5">
    <location>
        <begin position="1"/>
        <end position="21"/>
    </location>
</feature>